<protein>
    <submittedName>
        <fullName evidence="4">Relaxase domain-containing protein</fullName>
    </submittedName>
</protein>
<dbReference type="Pfam" id="PF08751">
    <property type="entry name" value="TrwC"/>
    <property type="match status" value="1"/>
</dbReference>
<dbReference type="EMBL" id="JAIKTS010000001">
    <property type="protein sequence ID" value="MCL7713210.1"/>
    <property type="molecule type" value="Genomic_DNA"/>
</dbReference>
<dbReference type="SUPFAM" id="SSF52540">
    <property type="entry name" value="P-loop containing nucleoside triphosphate hydrolases"/>
    <property type="match status" value="2"/>
</dbReference>
<dbReference type="SUPFAM" id="SSF55464">
    <property type="entry name" value="Origin of replication-binding domain, RBD-like"/>
    <property type="match status" value="1"/>
</dbReference>
<dbReference type="RefSeq" id="WP_250061072.1">
    <property type="nucleotide sequence ID" value="NZ_JAIKTS010000001.1"/>
</dbReference>
<dbReference type="Gene3D" id="2.30.30.940">
    <property type="match status" value="1"/>
</dbReference>
<evidence type="ECO:0000256" key="1">
    <source>
        <dbReference type="SAM" id="Coils"/>
    </source>
</evidence>
<proteinExistence type="predicted"/>
<reference evidence="4 5" key="1">
    <citation type="submission" date="2021-08" db="EMBL/GenBank/DDBJ databases">
        <title>Novel members of of the genus Stenotrophomonas from differernt environment.</title>
        <authorList>
            <person name="Deng Y."/>
        </authorList>
    </citation>
    <scope>NUCLEOTIDE SEQUENCE [LARGE SCALE GENOMIC DNA]</scope>
    <source>
        <strain evidence="4 5">CPCC 101365</strain>
    </source>
</reference>
<dbReference type="Proteomes" id="UP001431235">
    <property type="component" value="Unassembled WGS sequence"/>
</dbReference>
<feature type="region of interest" description="Disordered" evidence="2">
    <location>
        <begin position="1147"/>
        <end position="1207"/>
    </location>
</feature>
<feature type="coiled-coil region" evidence="1">
    <location>
        <begin position="961"/>
        <end position="988"/>
    </location>
</feature>
<evidence type="ECO:0000313" key="4">
    <source>
        <dbReference type="EMBL" id="MCL7713210.1"/>
    </source>
</evidence>
<accession>A0ABT0SDY5</accession>
<keyword evidence="5" id="KW-1185">Reference proteome</keyword>
<dbReference type="InterPro" id="IPR027417">
    <property type="entry name" value="P-loop_NTPase"/>
</dbReference>
<sequence length="1207" mass="133500">MAILKSTRLRLKTSGSVDAVREYLRTTREYYAQAGESSNGKTILPDAEWWDTTATDRLGLNDPGRDQDEDFAKLLAGYHPRTGAPLVQNAGEAGRCMGLDLTFSPRKEYSLAFVAATPEQREQMTQAFHQARDKALGLISKGVNTRAGKGGKRHVAIDGLVIRAVDHIDSRSGDPQWHCHAVVANVALDADGEWRSVDFSDLMQQTGSLQEAAQEVFARELAEGFQRLGFGIERTRILDEDERDTGKVANKIAGIEQSTCDAFSSRRAEIKEAIQAAAEKGETLTGGEAAMKTRAAKHLSASEVLVAARSRLEELAALTPGHFVRAGDLLGRESTELEKQKSARQWFDELHATDSHWNRSALIAKLARELPLGTGLDIPEEADRLLAEWEANGTIIRLKDDPKRKQARWCSRDQWFLEVGVLPAARARVEDPGLRLSRSAARTAITMHEAAMSERFGKEVHLTDEQKASVYHVLCETGGLACIIGQAGTGKSASAGAYIRAFELAGRRVIGTSTSQAATDNLKKEAGIEGYNCAELLHALDSGKLTLGLDDVVVLDEAGMVGAKTFRRIQEHVDKAGGKLVAVGDPKQLEAIEAGGPFAELCEKFGAAEITQIQRQRNPEERALAESFYDDKKTGQDIVDEMLAKGFLRQEKRQVKAMAEAYLADERGVQDKLIVVHTHKDAAAVDHYVRRGLKANGLLHERAAETLTLGSGEYERQLEVCLGERIRFQKNDRKDKDGKRRWNNNDIGTVIGFKRATSKRGLVLKIKMDDDGRVVEVDTAKFQRFGYAYARTAHSAQGLGAESVYWLARGGMIDRNAGLVAMTRTKSNFHAFASPEEVARLAGALDEWGKKETVKELARRRNAPEVAATLHQPLPTALGEKEHPLVSGVQQVKAAETIKSLDHAQEVQRAGREFDQAMTIWQERCMEEGAAVLGRLEALQAPDGDIQRYRDMGGGDDPYIEASLKKKYDKAMRELKQLEERKAVLTRASPKHLDKHGQELMAWLDDFYIGGSEAARRDKALRNAPTRMPTLRERAVYRRLAVLERSQISLDDIVTSLEYANQAPEPAQPEPTTAPVGDAGWKKTQQIMVDQEVFFTRLAERQRRKIERDRQQRVRIEKAGDDLAKQTVVLGADTSVSLDDIDWETSRFPDRDKQAKVDAAAAHGPGISGRNHLSSPRKRPGVLPTQPQLPTLPQSPRPPWADQEIGM</sequence>
<feature type="compositionally biased region" description="Basic and acidic residues" evidence="2">
    <location>
        <begin position="1147"/>
        <end position="1156"/>
    </location>
</feature>
<keyword evidence="1" id="KW-0175">Coiled coil</keyword>
<organism evidence="4 5">
    <name type="scientific">Stenotrophomonas mori</name>
    <dbReference type="NCBI Taxonomy" id="2871096"/>
    <lineage>
        <taxon>Bacteria</taxon>
        <taxon>Pseudomonadati</taxon>
        <taxon>Pseudomonadota</taxon>
        <taxon>Gammaproteobacteria</taxon>
        <taxon>Lysobacterales</taxon>
        <taxon>Lysobacteraceae</taxon>
        <taxon>Stenotrophomonas</taxon>
    </lineage>
</organism>
<dbReference type="Gene3D" id="3.40.50.300">
    <property type="entry name" value="P-loop containing nucleotide triphosphate hydrolases"/>
    <property type="match status" value="2"/>
</dbReference>
<feature type="compositionally biased region" description="Low complexity" evidence="2">
    <location>
        <begin position="1183"/>
        <end position="1192"/>
    </location>
</feature>
<dbReference type="InterPro" id="IPR014862">
    <property type="entry name" value="TrwC"/>
</dbReference>
<evidence type="ECO:0000313" key="5">
    <source>
        <dbReference type="Proteomes" id="UP001431235"/>
    </source>
</evidence>
<name>A0ABT0SDY5_9GAMM</name>
<comment type="caution">
    <text evidence="4">The sequence shown here is derived from an EMBL/GenBank/DDBJ whole genome shotgun (WGS) entry which is preliminary data.</text>
</comment>
<evidence type="ECO:0000256" key="2">
    <source>
        <dbReference type="SAM" id="MobiDB-lite"/>
    </source>
</evidence>
<dbReference type="Pfam" id="PF13604">
    <property type="entry name" value="AAA_30"/>
    <property type="match status" value="1"/>
</dbReference>
<evidence type="ECO:0000259" key="3">
    <source>
        <dbReference type="Pfam" id="PF08751"/>
    </source>
</evidence>
<dbReference type="NCBIfam" id="NF041492">
    <property type="entry name" value="MobF"/>
    <property type="match status" value="1"/>
</dbReference>
<gene>
    <name evidence="4" type="ORF">K5L01_00870</name>
</gene>
<feature type="domain" description="TrwC relaxase" evidence="3">
    <location>
        <begin position="20"/>
        <end position="313"/>
    </location>
</feature>